<keyword evidence="3" id="KW-1185">Reference proteome</keyword>
<dbReference type="Gene3D" id="3.90.550.10">
    <property type="entry name" value="Spore Coat Polysaccharide Biosynthesis Protein SpsA, Chain A"/>
    <property type="match status" value="1"/>
</dbReference>
<evidence type="ECO:0000313" key="2">
    <source>
        <dbReference type="EMBL" id="SHK12049.1"/>
    </source>
</evidence>
<dbReference type="AlphaFoldDB" id="A0A1M6PVT8"/>
<dbReference type="STRING" id="1121266.SAMN02745883_01334"/>
<dbReference type="RefSeq" id="WP_072966819.1">
    <property type="nucleotide sequence ID" value="NZ_FRAJ01000009.1"/>
</dbReference>
<dbReference type="PANTHER" id="PTHR22916">
    <property type="entry name" value="GLYCOSYLTRANSFERASE"/>
    <property type="match status" value="1"/>
</dbReference>
<dbReference type="InterPro" id="IPR029044">
    <property type="entry name" value="Nucleotide-diphossugar_trans"/>
</dbReference>
<gene>
    <name evidence="2" type="ORF">SAMN02745883_01334</name>
</gene>
<dbReference type="Proteomes" id="UP000184082">
    <property type="component" value="Unassembled WGS sequence"/>
</dbReference>
<proteinExistence type="predicted"/>
<sequence>MDKKVSVVIPTYKRSKFLQRAINSVLNQTYSNIEIIVVDDNDPNSKYRVETEKKMLKYIDCNNVIYIKNKKNLGGALARNEGILKASGDYITFLDDDDVYLPDKVSSQIKYMIENELDMSFTDVRIHNMDDKLVDYREHNYVKNLSNEELLKQHIMHHLTPTATYMFKKKSILNVGGFDDVQMGQEFMLMLKAIESGLKIGYLPVAHVIQYIHDGERISVGQNKIKAEVELYNFKKKYFNILNFRQRRYVKFRHHAVMMIVGKRSKQPIIAIQHLMKAFLTSPIDCILETIYHIKKINKYKTLAHRIHSS</sequence>
<feature type="domain" description="Glycosyltransferase 2-like" evidence="1">
    <location>
        <begin position="6"/>
        <end position="169"/>
    </location>
</feature>
<reference evidence="2 3" key="1">
    <citation type="submission" date="2016-11" db="EMBL/GenBank/DDBJ databases">
        <authorList>
            <person name="Jaros S."/>
            <person name="Januszkiewicz K."/>
            <person name="Wedrychowicz H."/>
        </authorList>
    </citation>
    <scope>NUCLEOTIDE SEQUENCE [LARGE SCALE GENOMIC DNA]</scope>
    <source>
        <strain evidence="2 3">DSM 14501</strain>
    </source>
</reference>
<evidence type="ECO:0000259" key="1">
    <source>
        <dbReference type="Pfam" id="PF00535"/>
    </source>
</evidence>
<protein>
    <submittedName>
        <fullName evidence="2">Glycosyltransferase, GT2 family</fullName>
    </submittedName>
</protein>
<dbReference type="PANTHER" id="PTHR22916:SF3">
    <property type="entry name" value="UDP-GLCNAC:BETAGAL BETA-1,3-N-ACETYLGLUCOSAMINYLTRANSFERASE-LIKE PROTEIN 1"/>
    <property type="match status" value="1"/>
</dbReference>
<dbReference type="GO" id="GO:0016758">
    <property type="term" value="F:hexosyltransferase activity"/>
    <property type="evidence" value="ECO:0007669"/>
    <property type="project" value="UniProtKB-ARBA"/>
</dbReference>
<dbReference type="SUPFAM" id="SSF53448">
    <property type="entry name" value="Nucleotide-diphospho-sugar transferases"/>
    <property type="match status" value="1"/>
</dbReference>
<name>A0A1M6PVT8_9FIRM</name>
<dbReference type="EMBL" id="FRAJ01000009">
    <property type="protein sequence ID" value="SHK12049.1"/>
    <property type="molecule type" value="Genomic_DNA"/>
</dbReference>
<dbReference type="Pfam" id="PF00535">
    <property type="entry name" value="Glycos_transf_2"/>
    <property type="match status" value="1"/>
</dbReference>
<dbReference type="InterPro" id="IPR001173">
    <property type="entry name" value="Glyco_trans_2-like"/>
</dbReference>
<organism evidence="2 3">
    <name type="scientific">Caminicella sporogenes DSM 14501</name>
    <dbReference type="NCBI Taxonomy" id="1121266"/>
    <lineage>
        <taxon>Bacteria</taxon>
        <taxon>Bacillati</taxon>
        <taxon>Bacillota</taxon>
        <taxon>Clostridia</taxon>
        <taxon>Peptostreptococcales</taxon>
        <taxon>Caminicellaceae</taxon>
        <taxon>Caminicella</taxon>
    </lineage>
</organism>
<dbReference type="CDD" id="cd00761">
    <property type="entry name" value="Glyco_tranf_GTA_type"/>
    <property type="match status" value="1"/>
</dbReference>
<keyword evidence="2" id="KW-0808">Transferase</keyword>
<evidence type="ECO:0000313" key="3">
    <source>
        <dbReference type="Proteomes" id="UP000184082"/>
    </source>
</evidence>
<accession>A0A1M6PVT8</accession>